<name>A0A1V4HTJ3_NITVU</name>
<keyword evidence="6 8" id="KW-0472">Membrane</keyword>
<protein>
    <submittedName>
        <fullName evidence="12">Uncharacterized protein</fullName>
    </submittedName>
</protein>
<dbReference type="EMBL" id="MWPQ01000076">
    <property type="protein sequence ID" value="OPH81296.1"/>
    <property type="molecule type" value="Genomic_DNA"/>
</dbReference>
<evidence type="ECO:0000256" key="3">
    <source>
        <dbReference type="ARBA" id="ARBA00022475"/>
    </source>
</evidence>
<dbReference type="Pfam" id="PF00924">
    <property type="entry name" value="MS_channel_2nd"/>
    <property type="match status" value="1"/>
</dbReference>
<evidence type="ECO:0000259" key="10">
    <source>
        <dbReference type="Pfam" id="PF00924"/>
    </source>
</evidence>
<dbReference type="InterPro" id="IPR023408">
    <property type="entry name" value="MscS_beta-dom_sf"/>
</dbReference>
<comment type="subcellular location">
    <subcellularLocation>
        <location evidence="1">Cell membrane</location>
        <topology evidence="1">Multi-pass membrane protein</topology>
    </subcellularLocation>
</comment>
<feature type="compositionally biased region" description="Low complexity" evidence="7">
    <location>
        <begin position="48"/>
        <end position="60"/>
    </location>
</feature>
<feature type="chain" id="PRO_5012369903" evidence="9">
    <location>
        <begin position="26"/>
        <end position="865"/>
    </location>
</feature>
<dbReference type="Proteomes" id="UP000189940">
    <property type="component" value="Unassembled WGS sequence"/>
</dbReference>
<feature type="region of interest" description="Disordered" evidence="7">
    <location>
        <begin position="27"/>
        <end position="61"/>
    </location>
</feature>
<evidence type="ECO:0000256" key="5">
    <source>
        <dbReference type="ARBA" id="ARBA00022989"/>
    </source>
</evidence>
<feature type="domain" description="Mechanosensitive ion channel MscS C-terminal" evidence="11">
    <location>
        <begin position="730"/>
        <end position="809"/>
    </location>
</feature>
<evidence type="ECO:0000256" key="8">
    <source>
        <dbReference type="SAM" id="Phobius"/>
    </source>
</evidence>
<dbReference type="SUPFAM" id="SSF82861">
    <property type="entry name" value="Mechanosensitive channel protein MscS (YggB), transmembrane region"/>
    <property type="match status" value="1"/>
</dbReference>
<feature type="transmembrane region" description="Helical" evidence="8">
    <location>
        <begin position="394"/>
        <end position="420"/>
    </location>
</feature>
<keyword evidence="3" id="KW-1003">Cell membrane</keyword>
<evidence type="ECO:0000256" key="6">
    <source>
        <dbReference type="ARBA" id="ARBA00023136"/>
    </source>
</evidence>
<feature type="transmembrane region" description="Helical" evidence="8">
    <location>
        <begin position="524"/>
        <end position="546"/>
    </location>
</feature>
<keyword evidence="5 8" id="KW-1133">Transmembrane helix</keyword>
<feature type="transmembrane region" description="Helical" evidence="8">
    <location>
        <begin position="639"/>
        <end position="667"/>
    </location>
</feature>
<dbReference type="Gene3D" id="3.30.70.100">
    <property type="match status" value="1"/>
</dbReference>
<reference evidence="12 13" key="1">
    <citation type="submission" date="2017-02" db="EMBL/GenBank/DDBJ databases">
        <title>Genome sequence of the nitrite-oxidizing bacterium Nitrobacter vulgaris strain Ab1.</title>
        <authorList>
            <person name="Mellbye B.L."/>
            <person name="Davis E.W."/>
            <person name="Spieck E."/>
            <person name="Chang J.H."/>
            <person name="Bottomley P.J."/>
            <person name="Sayavedra-Soto L.A."/>
        </authorList>
    </citation>
    <scope>NUCLEOTIDE SEQUENCE [LARGE SCALE GENOMIC DNA]</scope>
    <source>
        <strain evidence="12 13">Ab1</strain>
    </source>
</reference>
<evidence type="ECO:0000256" key="9">
    <source>
        <dbReference type="SAM" id="SignalP"/>
    </source>
</evidence>
<dbReference type="GO" id="GO:0005886">
    <property type="term" value="C:plasma membrane"/>
    <property type="evidence" value="ECO:0007669"/>
    <property type="project" value="UniProtKB-SubCell"/>
</dbReference>
<feature type="transmembrane region" description="Helical" evidence="8">
    <location>
        <begin position="566"/>
        <end position="589"/>
    </location>
</feature>
<evidence type="ECO:0000313" key="13">
    <source>
        <dbReference type="Proteomes" id="UP000189940"/>
    </source>
</evidence>
<evidence type="ECO:0000256" key="4">
    <source>
        <dbReference type="ARBA" id="ARBA00022692"/>
    </source>
</evidence>
<comment type="similarity">
    <text evidence="2">Belongs to the MscS (TC 1.A.23) family.</text>
</comment>
<feature type="transmembrane region" description="Helical" evidence="8">
    <location>
        <begin position="610"/>
        <end position="633"/>
    </location>
</feature>
<sequence length="865" mass="94281">MIRRLWVVAWALSLFSMLVVAGAQAQTAQAPTSPKPDVTQRADSPSDAPATAQPAKQPAASLNTAEIVTRANKNVGVDIEKSINGWEQELSRLEGDLKKPRLSYSELNDLRDKLQRVRSEIGSFGKQLEPVLAAAKDQLGLLGPAPAAGQPPEPDDVARSRADRTYYHGVLTGGQKEIDSANLRIDKLIDAIQDIRRKNFATRLLQPLPGIYSSETWSSVPNYVPLATYRVRDIVADWWGSLGDQDDVKLLVFESGLLMLGLAVAAALGTWRLRRRRSEDVDQPFWRRAAVAGAIALLWLLPVLPIAFLYGLVADTHQLPKRVDWLLYTTAQSIITVLAVSVLVISAFAPRMPHWRLIPVSDRTARRICGLLLALAIVYGVTSLLYMVTRVVQAPFALTIAVALPSSLLLAGIIVAILLTPLEGQHQDQSLSPRLLAVLRAPVWIAVVAIIISTFAGYLALARFLAQQLVVTVSIMAFAYLLLLWIDGLMQGLGDDRAATGRWLKESFGEQHQRHEQLALPIGLLLKAIVVILSVPLILLQWGYSWPEVYDWYSQLFFGFRVGNTQVSIAVLLASVMVFGLAYGAARLFQGWLDERVLKAAGISGGLRDSIRVGVGYGGVVIATLVAFSYAGFDLSNLAILAGAFSVGIGFGLQSIVNNFVSGLILLAERPIRVGDLVVVGGEEGYVRKISVRSTEVETSERASVVIPNSYFITEKVKNWTLRDNRRRIAIPVKVANGSDPRAVKSILLKVAQDHPSVLTLPAPSFDFEDFGVDGLTFKLYAFVDVRAGGNVTADLRIAILEAFQEAGILIPSRHAEVTLQTIDLLRETAEHLSGDTQKTKVKAKGSASGQLANLPRQSANLVRP</sequence>
<dbReference type="Gene3D" id="1.10.287.1260">
    <property type="match status" value="1"/>
</dbReference>
<dbReference type="InterPro" id="IPR011066">
    <property type="entry name" value="MscS_channel_C_sf"/>
</dbReference>
<feature type="transmembrane region" description="Helical" evidence="8">
    <location>
        <begin position="467"/>
        <end position="486"/>
    </location>
</feature>
<feature type="signal peptide" evidence="9">
    <location>
        <begin position="1"/>
        <end position="25"/>
    </location>
</feature>
<evidence type="ECO:0000256" key="1">
    <source>
        <dbReference type="ARBA" id="ARBA00004651"/>
    </source>
</evidence>
<dbReference type="InterPro" id="IPR010920">
    <property type="entry name" value="LSM_dom_sf"/>
</dbReference>
<comment type="caution">
    <text evidence="12">The sequence shown here is derived from an EMBL/GenBank/DDBJ whole genome shotgun (WGS) entry which is preliminary data.</text>
</comment>
<feature type="transmembrane region" description="Helical" evidence="8">
    <location>
        <begin position="325"/>
        <end position="348"/>
    </location>
</feature>
<evidence type="ECO:0000313" key="12">
    <source>
        <dbReference type="EMBL" id="OPH81296.1"/>
    </source>
</evidence>
<dbReference type="Pfam" id="PF21082">
    <property type="entry name" value="MS_channel_3rd"/>
    <property type="match status" value="1"/>
</dbReference>
<dbReference type="InterPro" id="IPR049278">
    <property type="entry name" value="MS_channel_C"/>
</dbReference>
<dbReference type="GO" id="GO:0008381">
    <property type="term" value="F:mechanosensitive monoatomic ion channel activity"/>
    <property type="evidence" value="ECO:0007669"/>
    <property type="project" value="UniProtKB-ARBA"/>
</dbReference>
<dbReference type="RefSeq" id="WP_079448483.1">
    <property type="nucleotide sequence ID" value="NZ_MWPQ01000076.1"/>
</dbReference>
<accession>A0A1V4HTJ3</accession>
<feature type="transmembrane region" description="Helical" evidence="8">
    <location>
        <begin position="441"/>
        <end position="461"/>
    </location>
</feature>
<evidence type="ECO:0000256" key="7">
    <source>
        <dbReference type="SAM" id="MobiDB-lite"/>
    </source>
</evidence>
<keyword evidence="13" id="KW-1185">Reference proteome</keyword>
<organism evidence="12 13">
    <name type="scientific">Nitrobacter vulgaris</name>
    <dbReference type="NCBI Taxonomy" id="29421"/>
    <lineage>
        <taxon>Bacteria</taxon>
        <taxon>Pseudomonadati</taxon>
        <taxon>Pseudomonadota</taxon>
        <taxon>Alphaproteobacteria</taxon>
        <taxon>Hyphomicrobiales</taxon>
        <taxon>Nitrobacteraceae</taxon>
        <taxon>Nitrobacter</taxon>
    </lineage>
</organism>
<evidence type="ECO:0000259" key="11">
    <source>
        <dbReference type="Pfam" id="PF21082"/>
    </source>
</evidence>
<dbReference type="InterPro" id="IPR011014">
    <property type="entry name" value="MscS_channel_TM-2"/>
</dbReference>
<feature type="domain" description="Mechanosensitive ion channel MscS" evidence="10">
    <location>
        <begin position="656"/>
        <end position="721"/>
    </location>
</feature>
<dbReference type="Gene3D" id="2.30.30.60">
    <property type="match status" value="1"/>
</dbReference>
<dbReference type="SUPFAM" id="SSF82689">
    <property type="entry name" value="Mechanosensitive channel protein MscS (YggB), C-terminal domain"/>
    <property type="match status" value="1"/>
</dbReference>
<dbReference type="PANTHER" id="PTHR30347">
    <property type="entry name" value="POTASSIUM CHANNEL RELATED"/>
    <property type="match status" value="1"/>
</dbReference>
<dbReference type="SUPFAM" id="SSF50182">
    <property type="entry name" value="Sm-like ribonucleoproteins"/>
    <property type="match status" value="1"/>
</dbReference>
<proteinExistence type="inferred from homology"/>
<feature type="transmembrane region" description="Helical" evidence="8">
    <location>
        <begin position="289"/>
        <end position="313"/>
    </location>
</feature>
<feature type="transmembrane region" description="Helical" evidence="8">
    <location>
        <begin position="250"/>
        <end position="268"/>
    </location>
</feature>
<keyword evidence="4 8" id="KW-0812">Transmembrane</keyword>
<keyword evidence="9" id="KW-0732">Signal</keyword>
<feature type="transmembrane region" description="Helical" evidence="8">
    <location>
        <begin position="368"/>
        <end position="388"/>
    </location>
</feature>
<gene>
    <name evidence="12" type="ORF">B2M20_18505</name>
</gene>
<dbReference type="AlphaFoldDB" id="A0A1V4HTJ3"/>
<dbReference type="PANTHER" id="PTHR30347:SF1">
    <property type="entry name" value="MECHANOSENSITIVE CHANNEL MSCK"/>
    <property type="match status" value="1"/>
</dbReference>
<dbReference type="InterPro" id="IPR052702">
    <property type="entry name" value="MscS-like_channel"/>
</dbReference>
<dbReference type="OrthoDB" id="9799209at2"/>
<dbReference type="InterPro" id="IPR006685">
    <property type="entry name" value="MscS_channel_2nd"/>
</dbReference>
<evidence type="ECO:0000256" key="2">
    <source>
        <dbReference type="ARBA" id="ARBA00008017"/>
    </source>
</evidence>